<organism evidence="4 5">
    <name type="scientific">Nesterenkonia salmonea</name>
    <dbReference type="NCBI Taxonomy" id="1804987"/>
    <lineage>
        <taxon>Bacteria</taxon>
        <taxon>Bacillati</taxon>
        <taxon>Actinomycetota</taxon>
        <taxon>Actinomycetes</taxon>
        <taxon>Micrococcales</taxon>
        <taxon>Micrococcaceae</taxon>
        <taxon>Nesterenkonia</taxon>
    </lineage>
</organism>
<gene>
    <name evidence="4" type="ORF">FEF26_05665</name>
</gene>
<evidence type="ECO:0000256" key="2">
    <source>
        <dbReference type="SAM" id="Phobius"/>
    </source>
</evidence>
<feature type="region of interest" description="Disordered" evidence="1">
    <location>
        <begin position="63"/>
        <end position="146"/>
    </location>
</feature>
<reference evidence="4 5" key="1">
    <citation type="submission" date="2019-05" db="EMBL/GenBank/DDBJ databases">
        <title>Nesterenkonia sp. GY074 isolated from the Southern Atlantic Ocean.</title>
        <authorList>
            <person name="Zhang G."/>
        </authorList>
    </citation>
    <scope>NUCLEOTIDE SEQUENCE [LARGE SCALE GENOMIC DNA]</scope>
    <source>
        <strain evidence="4 5">GY074</strain>
    </source>
</reference>
<evidence type="ECO:0000259" key="3">
    <source>
        <dbReference type="Pfam" id="PF13399"/>
    </source>
</evidence>
<name>A0A5R9BDF2_9MICC</name>
<dbReference type="Pfam" id="PF13399">
    <property type="entry name" value="LytR_C"/>
    <property type="match status" value="1"/>
</dbReference>
<comment type="caution">
    <text evidence="4">The sequence shown here is derived from an EMBL/GenBank/DDBJ whole genome shotgun (WGS) entry which is preliminary data.</text>
</comment>
<feature type="transmembrane region" description="Helical" evidence="2">
    <location>
        <begin position="42"/>
        <end position="60"/>
    </location>
</feature>
<dbReference type="RefSeq" id="WP_138252567.1">
    <property type="nucleotide sequence ID" value="NZ_VAVZ01000011.1"/>
</dbReference>
<proteinExistence type="predicted"/>
<feature type="domain" description="LytR/CpsA/Psr regulator C-terminal" evidence="3">
    <location>
        <begin position="130"/>
        <end position="216"/>
    </location>
</feature>
<protein>
    <submittedName>
        <fullName evidence="4">LytR family transcriptional regulator</fullName>
    </submittedName>
</protein>
<dbReference type="Proteomes" id="UP000310458">
    <property type="component" value="Unassembled WGS sequence"/>
</dbReference>
<dbReference type="AlphaFoldDB" id="A0A5R9BDF2"/>
<keyword evidence="2" id="KW-0472">Membrane</keyword>
<dbReference type="EMBL" id="VAVZ01000011">
    <property type="protein sequence ID" value="TLP98279.1"/>
    <property type="molecule type" value="Genomic_DNA"/>
</dbReference>
<dbReference type="InterPro" id="IPR027381">
    <property type="entry name" value="LytR/CpsA/Psr_C"/>
</dbReference>
<accession>A0A5R9BDF2</accession>
<dbReference type="OrthoDB" id="4964488at2"/>
<keyword evidence="2" id="KW-1133">Transmembrane helix</keyword>
<sequence>MSQFPHDEFDEVQPYRPDEVGKHRAPGAPPVAAAGSSGMMKWIGLLVVAVVVIVAVGWFVTRDGDDDDAAPTADEQQAEDDADAEADGENGGEDGDGDAEDGENGEGGENGENGENGEDQPAGGLSDEFPVRAVNAGAPDGSAGQLSSELEELGLDVQQSIDWDFGNWGTPNTPLVIYPSQDQQELAEAVAGELGIETVSQDESWATIVVVVGPEYE</sequence>
<evidence type="ECO:0000256" key="1">
    <source>
        <dbReference type="SAM" id="MobiDB-lite"/>
    </source>
</evidence>
<evidence type="ECO:0000313" key="5">
    <source>
        <dbReference type="Proteomes" id="UP000310458"/>
    </source>
</evidence>
<dbReference type="Gene3D" id="3.30.70.2390">
    <property type="match status" value="1"/>
</dbReference>
<evidence type="ECO:0000313" key="4">
    <source>
        <dbReference type="EMBL" id="TLP98279.1"/>
    </source>
</evidence>
<keyword evidence="2" id="KW-0812">Transmembrane</keyword>
<keyword evidence="5" id="KW-1185">Reference proteome</keyword>
<feature type="region of interest" description="Disordered" evidence="1">
    <location>
        <begin position="1"/>
        <end position="28"/>
    </location>
</feature>
<feature type="compositionally biased region" description="Acidic residues" evidence="1">
    <location>
        <begin position="76"/>
        <end position="106"/>
    </location>
</feature>